<dbReference type="AlphaFoldDB" id="A0A1I3UPQ8"/>
<dbReference type="EMBL" id="FORX01000008">
    <property type="protein sequence ID" value="SFJ84699.1"/>
    <property type="molecule type" value="Genomic_DNA"/>
</dbReference>
<protein>
    <submittedName>
        <fullName evidence="1">Uncharacterized protein</fullName>
    </submittedName>
</protein>
<organism evidence="1 2">
    <name type="scientific">Desulfomicrobium apsheronum</name>
    <dbReference type="NCBI Taxonomy" id="52560"/>
    <lineage>
        <taxon>Bacteria</taxon>
        <taxon>Pseudomonadati</taxon>
        <taxon>Thermodesulfobacteriota</taxon>
        <taxon>Desulfovibrionia</taxon>
        <taxon>Desulfovibrionales</taxon>
        <taxon>Desulfomicrobiaceae</taxon>
        <taxon>Desulfomicrobium</taxon>
    </lineage>
</organism>
<dbReference type="Proteomes" id="UP000198635">
    <property type="component" value="Unassembled WGS sequence"/>
</dbReference>
<evidence type="ECO:0000313" key="1">
    <source>
        <dbReference type="EMBL" id="SFJ84699.1"/>
    </source>
</evidence>
<name>A0A1I3UPQ8_9BACT</name>
<gene>
    <name evidence="1" type="ORF">SAMN04488082_10860</name>
</gene>
<accession>A0A1I3UPQ8</accession>
<evidence type="ECO:0000313" key="2">
    <source>
        <dbReference type="Proteomes" id="UP000198635"/>
    </source>
</evidence>
<reference evidence="2" key="1">
    <citation type="submission" date="2016-10" db="EMBL/GenBank/DDBJ databases">
        <authorList>
            <person name="Varghese N."/>
            <person name="Submissions S."/>
        </authorList>
    </citation>
    <scope>NUCLEOTIDE SEQUENCE [LARGE SCALE GENOMIC DNA]</scope>
    <source>
        <strain evidence="2">DSM 5918</strain>
    </source>
</reference>
<sequence length="57" mass="6325">MRHCRAGPAQRISSNMHIFSVRTLTQAVKDVLEGKYILTITGETFQLPGKRRAGIVA</sequence>
<dbReference type="STRING" id="52560.SAMN04488082_10860"/>
<keyword evidence="2" id="KW-1185">Reference proteome</keyword>
<proteinExistence type="predicted"/>